<organism evidence="1 2">
    <name type="scientific">Racocetra persica</name>
    <dbReference type="NCBI Taxonomy" id="160502"/>
    <lineage>
        <taxon>Eukaryota</taxon>
        <taxon>Fungi</taxon>
        <taxon>Fungi incertae sedis</taxon>
        <taxon>Mucoromycota</taxon>
        <taxon>Glomeromycotina</taxon>
        <taxon>Glomeromycetes</taxon>
        <taxon>Diversisporales</taxon>
        <taxon>Gigasporaceae</taxon>
        <taxon>Racocetra</taxon>
    </lineage>
</organism>
<comment type="caution">
    <text evidence="1">The sequence shown here is derived from an EMBL/GenBank/DDBJ whole genome shotgun (WGS) entry which is preliminary data.</text>
</comment>
<feature type="non-terminal residue" evidence="1">
    <location>
        <position position="1"/>
    </location>
</feature>
<evidence type="ECO:0000313" key="2">
    <source>
        <dbReference type="Proteomes" id="UP000789920"/>
    </source>
</evidence>
<dbReference type="Proteomes" id="UP000789920">
    <property type="component" value="Unassembled WGS sequence"/>
</dbReference>
<sequence length="154" mass="17799">YKGYIEIDRKYLKEAEKTLREHFKELDEIEDGDPEMLRDELGEINRFLGRKDYREDNFKISELINELAKEEGKKCGSCDKKIEEDDIVKCQGCKYYFCSNTCWGEGDEDFCQDCLKGDDKSGRQLGSKLLPLSKNGGRNEGQAQQKEATSLKMD</sequence>
<protein>
    <submittedName>
        <fullName evidence="1">21844_t:CDS:1</fullName>
    </submittedName>
</protein>
<accession>A0ACA9SBS1</accession>
<gene>
    <name evidence="1" type="ORF">RPERSI_LOCUS29336</name>
</gene>
<name>A0ACA9SBS1_9GLOM</name>
<proteinExistence type="predicted"/>
<feature type="non-terminal residue" evidence="1">
    <location>
        <position position="154"/>
    </location>
</feature>
<reference evidence="1" key="1">
    <citation type="submission" date="2021-06" db="EMBL/GenBank/DDBJ databases">
        <authorList>
            <person name="Kallberg Y."/>
            <person name="Tangrot J."/>
            <person name="Rosling A."/>
        </authorList>
    </citation>
    <scope>NUCLEOTIDE SEQUENCE</scope>
    <source>
        <strain evidence="1">MA461A</strain>
    </source>
</reference>
<evidence type="ECO:0000313" key="1">
    <source>
        <dbReference type="EMBL" id="CAG8834859.1"/>
    </source>
</evidence>
<dbReference type="EMBL" id="CAJVQC010110322">
    <property type="protein sequence ID" value="CAG8834859.1"/>
    <property type="molecule type" value="Genomic_DNA"/>
</dbReference>
<keyword evidence="2" id="KW-1185">Reference proteome</keyword>